<accession>A0AA38LWK2</accession>
<dbReference type="InterPro" id="IPR013783">
    <property type="entry name" value="Ig-like_fold"/>
</dbReference>
<evidence type="ECO:0000313" key="6">
    <source>
        <dbReference type="Proteomes" id="UP001164286"/>
    </source>
</evidence>
<feature type="domain" description="Glyoxal oxidase N-terminal" evidence="3">
    <location>
        <begin position="71"/>
        <end position="455"/>
    </location>
</feature>
<dbReference type="Proteomes" id="UP001164286">
    <property type="component" value="Unassembled WGS sequence"/>
</dbReference>
<proteinExistence type="predicted"/>
<feature type="domain" description="Galactose oxidase-like Early set" evidence="4">
    <location>
        <begin position="461"/>
        <end position="568"/>
    </location>
</feature>
<dbReference type="CDD" id="cd02851">
    <property type="entry name" value="E_set_GO_C"/>
    <property type="match status" value="1"/>
</dbReference>
<dbReference type="Gene3D" id="2.60.40.10">
    <property type="entry name" value="Immunoglobulins"/>
    <property type="match status" value="1"/>
</dbReference>
<dbReference type="SUPFAM" id="SSF81296">
    <property type="entry name" value="E set domains"/>
    <property type="match status" value="1"/>
</dbReference>
<dbReference type="Pfam" id="PF09118">
    <property type="entry name" value="GO-like_E_set"/>
    <property type="match status" value="1"/>
</dbReference>
<feature type="chain" id="PRO_5041291551" evidence="2">
    <location>
        <begin position="29"/>
        <end position="641"/>
    </location>
</feature>
<sequence length="641" mass="69724">MLDPSSSTRRRLVHVLTLASLLFPSATAQTANTFKYVGLSGVSAQQMFLGRPGKVYIVDKTERNNATVNGHPAWATEYDLATNTYRSMDVLSNAFCAGGTVLGNGTWINVGGNQAITYGGNTAASQTGQSPYRNTDGGKAVRVLDPCDDESCEWVDNPAMYMTTRRWYPTVETLEDGSAIIMGGCEWGGYVNYADNQNNPTIEYWPSKGTPFTLQFLLKTMPVNLFPLVWLLPSGNLFVQAEFQAEIFDYKRQIEYPLPNIPYAVRVYPASAGTATFPQTPQNNWTMTILFCGGTNLKQDQWTTTWPISKYPADKTCVRISPDVDTTWYDDDSLDAGRSMGNLINLPDGRLFQVNGAGLGTAGYGNDTWAIGQSYADNPQYQSWYFDPSKPTGQRWAKAGVSSIPRMYHSSASLLPDGTVIISGSNPNADYVDKVNVPTATYVTQYQVEIFYPDYHDKPKPKPQGMPSTITYGGDSFDVTLSLVDLANNALNINRTKAVIIRSGFSTHTMNMGMRHIELETAFTSNDDGSATLHVAQMEPNPAILAPGPAMFFIVVNGVPSNASWIMVGDGIIGKHTLRPRSTLPRSTISAQLVAQYGGSFVVTGGGSSTSSGTERRSISGLMGWGGLVAVLLGSFWALSV</sequence>
<dbReference type="InterPro" id="IPR015202">
    <property type="entry name" value="GO-like_E_set"/>
</dbReference>
<dbReference type="InterPro" id="IPR014756">
    <property type="entry name" value="Ig_E-set"/>
</dbReference>
<dbReference type="GeneID" id="77726277"/>
<dbReference type="InterPro" id="IPR037293">
    <property type="entry name" value="Gal_Oxidase_central_sf"/>
</dbReference>
<organism evidence="5 6">
    <name type="scientific">Dioszegia hungarica</name>
    <dbReference type="NCBI Taxonomy" id="4972"/>
    <lineage>
        <taxon>Eukaryota</taxon>
        <taxon>Fungi</taxon>
        <taxon>Dikarya</taxon>
        <taxon>Basidiomycota</taxon>
        <taxon>Agaricomycotina</taxon>
        <taxon>Tremellomycetes</taxon>
        <taxon>Tremellales</taxon>
        <taxon>Bulleribasidiaceae</taxon>
        <taxon>Dioszegia</taxon>
    </lineage>
</organism>
<dbReference type="PANTHER" id="PTHR32208:SF96">
    <property type="entry name" value="GLYOXAL OXIDASE"/>
    <property type="match status" value="1"/>
</dbReference>
<name>A0AA38LWK2_9TREE</name>
<dbReference type="Pfam" id="PF07250">
    <property type="entry name" value="Glyoxal_oxid_N"/>
    <property type="match status" value="1"/>
</dbReference>
<evidence type="ECO:0000313" key="5">
    <source>
        <dbReference type="EMBL" id="KAI9636749.1"/>
    </source>
</evidence>
<protein>
    <submittedName>
        <fullName evidence="5">Glyoxal oxidase</fullName>
    </submittedName>
</protein>
<evidence type="ECO:0000259" key="3">
    <source>
        <dbReference type="Pfam" id="PF07250"/>
    </source>
</evidence>
<reference evidence="5" key="1">
    <citation type="journal article" date="2022" name="G3 (Bethesda)">
        <title>High quality genome of the basidiomycete yeast Dioszegia hungarica PDD-24b-2 isolated from cloud water.</title>
        <authorList>
            <person name="Jarrige D."/>
            <person name="Haridas S."/>
            <person name="Bleykasten-Grosshans C."/>
            <person name="Joly M."/>
            <person name="Nadalig T."/>
            <person name="Sancelme M."/>
            <person name="Vuilleumier S."/>
            <person name="Grigoriev I.V."/>
            <person name="Amato P."/>
            <person name="Bringel F."/>
        </authorList>
    </citation>
    <scope>NUCLEOTIDE SEQUENCE</scope>
    <source>
        <strain evidence="5">PDD-24b-2</strain>
    </source>
</reference>
<dbReference type="InterPro" id="IPR011043">
    <property type="entry name" value="Gal_Oxase/kelch_b-propeller"/>
</dbReference>
<dbReference type="InterPro" id="IPR009880">
    <property type="entry name" value="Glyoxal_oxidase_N"/>
</dbReference>
<evidence type="ECO:0000256" key="2">
    <source>
        <dbReference type="SAM" id="SignalP"/>
    </source>
</evidence>
<gene>
    <name evidence="5" type="ORF">MKK02DRAFT_25703</name>
</gene>
<dbReference type="RefSeq" id="XP_052946526.1">
    <property type="nucleotide sequence ID" value="XM_053087076.1"/>
</dbReference>
<dbReference type="SUPFAM" id="SSF50965">
    <property type="entry name" value="Galactose oxidase, central domain"/>
    <property type="match status" value="1"/>
</dbReference>
<dbReference type="PANTHER" id="PTHR32208">
    <property type="entry name" value="SECRETED PROTEIN-RELATED"/>
    <property type="match status" value="1"/>
</dbReference>
<feature type="signal peptide" evidence="2">
    <location>
        <begin position="1"/>
        <end position="28"/>
    </location>
</feature>
<dbReference type="AlphaFoldDB" id="A0AA38LWK2"/>
<evidence type="ECO:0000256" key="1">
    <source>
        <dbReference type="ARBA" id="ARBA00022729"/>
    </source>
</evidence>
<keyword evidence="1 2" id="KW-0732">Signal</keyword>
<keyword evidence="6" id="KW-1185">Reference proteome</keyword>
<dbReference type="EMBL" id="JAKWFO010000005">
    <property type="protein sequence ID" value="KAI9636749.1"/>
    <property type="molecule type" value="Genomic_DNA"/>
</dbReference>
<dbReference type="Gene3D" id="2.130.10.80">
    <property type="entry name" value="Galactose oxidase/kelch, beta-propeller"/>
    <property type="match status" value="1"/>
</dbReference>
<comment type="caution">
    <text evidence="5">The sequence shown here is derived from an EMBL/GenBank/DDBJ whole genome shotgun (WGS) entry which is preliminary data.</text>
</comment>
<evidence type="ECO:0000259" key="4">
    <source>
        <dbReference type="Pfam" id="PF09118"/>
    </source>
</evidence>